<dbReference type="EMBL" id="JACJPW010000192">
    <property type="protein sequence ID" value="MBD2186331.1"/>
    <property type="molecule type" value="Genomic_DNA"/>
</dbReference>
<organism evidence="1 2">
    <name type="scientific">Aerosakkonema funiforme FACHB-1375</name>
    <dbReference type="NCBI Taxonomy" id="2949571"/>
    <lineage>
        <taxon>Bacteria</taxon>
        <taxon>Bacillati</taxon>
        <taxon>Cyanobacteriota</taxon>
        <taxon>Cyanophyceae</taxon>
        <taxon>Oscillatoriophycideae</taxon>
        <taxon>Aerosakkonematales</taxon>
        <taxon>Aerosakkonemataceae</taxon>
        <taxon>Aerosakkonema</taxon>
    </lineage>
</organism>
<comment type="caution">
    <text evidence="1">The sequence shown here is derived from an EMBL/GenBank/DDBJ whole genome shotgun (WGS) entry which is preliminary data.</text>
</comment>
<evidence type="ECO:0000313" key="1">
    <source>
        <dbReference type="EMBL" id="MBD2186331.1"/>
    </source>
</evidence>
<dbReference type="AlphaFoldDB" id="A0A926VM46"/>
<dbReference type="Proteomes" id="UP000641646">
    <property type="component" value="Unassembled WGS sequence"/>
</dbReference>
<accession>A0A926VM46</accession>
<name>A0A926VM46_9CYAN</name>
<reference evidence="1" key="1">
    <citation type="journal article" date="2015" name="ISME J.">
        <title>Draft Genome Sequence of Streptomyces incarnatus NRRL8089, which Produces the Nucleoside Antibiotic Sinefungin.</title>
        <authorList>
            <person name="Oshima K."/>
            <person name="Hattori M."/>
            <person name="Shimizu H."/>
            <person name="Fukuda K."/>
            <person name="Nemoto M."/>
            <person name="Inagaki K."/>
            <person name="Tamura T."/>
        </authorList>
    </citation>
    <scope>NUCLEOTIDE SEQUENCE</scope>
    <source>
        <strain evidence="1">FACHB-1375</strain>
    </source>
</reference>
<protein>
    <submittedName>
        <fullName evidence="1">Uncharacterized protein</fullName>
    </submittedName>
</protein>
<reference evidence="1" key="2">
    <citation type="submission" date="2020-08" db="EMBL/GenBank/DDBJ databases">
        <authorList>
            <person name="Chen M."/>
            <person name="Teng W."/>
            <person name="Zhao L."/>
            <person name="Hu C."/>
            <person name="Zhou Y."/>
            <person name="Han B."/>
            <person name="Song L."/>
            <person name="Shu W."/>
        </authorList>
    </citation>
    <scope>NUCLEOTIDE SEQUENCE</scope>
    <source>
        <strain evidence="1">FACHB-1375</strain>
    </source>
</reference>
<proteinExistence type="predicted"/>
<gene>
    <name evidence="1" type="ORF">H6G03_35645</name>
</gene>
<sequence>MSDMPIGTLRDRTPASALTKVNTESITFTRLLTLSDRTVIHLSLQKSYKLFT</sequence>
<evidence type="ECO:0000313" key="2">
    <source>
        <dbReference type="Proteomes" id="UP000641646"/>
    </source>
</evidence>
<keyword evidence="2" id="KW-1185">Reference proteome</keyword>